<protein>
    <submittedName>
        <fullName evidence="2">Uncharacterized protein</fullName>
    </submittedName>
</protein>
<feature type="compositionally biased region" description="Polar residues" evidence="1">
    <location>
        <begin position="45"/>
        <end position="66"/>
    </location>
</feature>
<name>A0A5B0NCT5_PUCGR</name>
<feature type="region of interest" description="Disordered" evidence="1">
    <location>
        <begin position="186"/>
        <end position="206"/>
    </location>
</feature>
<reference evidence="2 3" key="1">
    <citation type="submission" date="2019-05" db="EMBL/GenBank/DDBJ databases">
        <title>Emergence of the Ug99 lineage of the wheat stem rust pathogen through somatic hybridization.</title>
        <authorList>
            <person name="Li F."/>
            <person name="Upadhyaya N.M."/>
            <person name="Sperschneider J."/>
            <person name="Matny O."/>
            <person name="Nguyen-Phuc H."/>
            <person name="Mago R."/>
            <person name="Raley C."/>
            <person name="Miller M.E."/>
            <person name="Silverstein K.A.T."/>
            <person name="Henningsen E."/>
            <person name="Hirsch C.D."/>
            <person name="Visser B."/>
            <person name="Pretorius Z.A."/>
            <person name="Steffenson B.J."/>
            <person name="Schwessinger B."/>
            <person name="Dodds P.N."/>
            <person name="Figueroa M."/>
        </authorList>
    </citation>
    <scope>NUCLEOTIDE SEQUENCE [LARGE SCALE GENOMIC DNA]</scope>
    <source>
        <strain evidence="2">21-0</strain>
    </source>
</reference>
<dbReference type="Proteomes" id="UP000324748">
    <property type="component" value="Unassembled WGS sequence"/>
</dbReference>
<dbReference type="EMBL" id="VSWC01000106">
    <property type="protein sequence ID" value="KAA1085549.1"/>
    <property type="molecule type" value="Genomic_DNA"/>
</dbReference>
<accession>A0A5B0NCT5</accession>
<gene>
    <name evidence="2" type="ORF">PGT21_010730</name>
</gene>
<dbReference type="AlphaFoldDB" id="A0A5B0NCT5"/>
<proteinExistence type="predicted"/>
<feature type="region of interest" description="Disordered" evidence="1">
    <location>
        <begin position="130"/>
        <end position="153"/>
    </location>
</feature>
<comment type="caution">
    <text evidence="2">The sequence shown here is derived from an EMBL/GenBank/DDBJ whole genome shotgun (WGS) entry which is preliminary data.</text>
</comment>
<keyword evidence="3" id="KW-1185">Reference proteome</keyword>
<sequence length="206" mass="24215">MEQILLLDLDQLQKSFTYFGLLVGTRYSSLKMINLEITYLGRGQQPTQSQPLEQRPATAQNQQITSHPLPAQGSHLPPPPPPSTQPPQASNYHSQHRQVQHHPYYRQNNSQHHQQSNRFVPNYEPHYQAQVTQTHEPHQQQFRPAQQGNWRGYWRNHRDPTTRLLQVGDYLMRAERVAGRVFRYRGRGRGRNQVQRRGNPQEEPHQ</sequence>
<feature type="compositionally biased region" description="Polar residues" evidence="1">
    <location>
        <begin position="130"/>
        <end position="149"/>
    </location>
</feature>
<feature type="compositionally biased region" description="Pro residues" evidence="1">
    <location>
        <begin position="76"/>
        <end position="85"/>
    </location>
</feature>
<organism evidence="2 3">
    <name type="scientific">Puccinia graminis f. sp. tritici</name>
    <dbReference type="NCBI Taxonomy" id="56615"/>
    <lineage>
        <taxon>Eukaryota</taxon>
        <taxon>Fungi</taxon>
        <taxon>Dikarya</taxon>
        <taxon>Basidiomycota</taxon>
        <taxon>Pucciniomycotina</taxon>
        <taxon>Pucciniomycetes</taxon>
        <taxon>Pucciniales</taxon>
        <taxon>Pucciniaceae</taxon>
        <taxon>Puccinia</taxon>
    </lineage>
</organism>
<evidence type="ECO:0000256" key="1">
    <source>
        <dbReference type="SAM" id="MobiDB-lite"/>
    </source>
</evidence>
<evidence type="ECO:0000313" key="3">
    <source>
        <dbReference type="Proteomes" id="UP000324748"/>
    </source>
</evidence>
<feature type="region of interest" description="Disordered" evidence="1">
    <location>
        <begin position="45"/>
        <end position="99"/>
    </location>
</feature>
<evidence type="ECO:0000313" key="2">
    <source>
        <dbReference type="EMBL" id="KAA1085549.1"/>
    </source>
</evidence>